<dbReference type="EMBL" id="CP101751">
    <property type="protein sequence ID" value="UUC44711.1"/>
    <property type="molecule type" value="Genomic_DNA"/>
</dbReference>
<name>A0ABY5IR06_9FLAO</name>
<gene>
    <name evidence="1" type="ORF">NOX80_13855</name>
</gene>
<sequence length="153" mass="17687">MKNNKKRFIATSTLLILFLGMLFSGCKKKDFNEYRSFYRAVHQNDTALLSIETHEDRFYGHYQIYYGSRAVKDSGSIEGVINGDTLRAKYRYRSFGGGINVVPVIFLKRNDKLILGSGIAASYMNFVYYKPEFPIDFDNSKFIFDPVKESEIK</sequence>
<dbReference type="PROSITE" id="PS51257">
    <property type="entry name" value="PROKAR_LIPOPROTEIN"/>
    <property type="match status" value="1"/>
</dbReference>
<dbReference type="RefSeq" id="WP_256550391.1">
    <property type="nucleotide sequence ID" value="NZ_CP101751.1"/>
</dbReference>
<dbReference type="Proteomes" id="UP001059844">
    <property type="component" value="Chromosome"/>
</dbReference>
<accession>A0ABY5IR06</accession>
<evidence type="ECO:0000313" key="2">
    <source>
        <dbReference type="Proteomes" id="UP001059844"/>
    </source>
</evidence>
<evidence type="ECO:0000313" key="1">
    <source>
        <dbReference type="EMBL" id="UUC44711.1"/>
    </source>
</evidence>
<organism evidence="1 2">
    <name type="scientific">Flavobacterium cerinum</name>
    <dbReference type="NCBI Taxonomy" id="2502784"/>
    <lineage>
        <taxon>Bacteria</taxon>
        <taxon>Pseudomonadati</taxon>
        <taxon>Bacteroidota</taxon>
        <taxon>Flavobacteriia</taxon>
        <taxon>Flavobacteriales</taxon>
        <taxon>Flavobacteriaceae</taxon>
        <taxon>Flavobacterium</taxon>
    </lineage>
</organism>
<reference evidence="1" key="1">
    <citation type="submission" date="2022-07" db="EMBL/GenBank/DDBJ databases">
        <title>Isolation, identification, and degradation of a PFOSA degrading strain from sewage treatment plant.</title>
        <authorList>
            <person name="Zhang L."/>
            <person name="Huo Y."/>
        </authorList>
    </citation>
    <scope>NUCLEOTIDE SEQUENCE</scope>
    <source>
        <strain evidence="1">C1</strain>
    </source>
</reference>
<evidence type="ECO:0008006" key="3">
    <source>
        <dbReference type="Google" id="ProtNLM"/>
    </source>
</evidence>
<proteinExistence type="predicted"/>
<protein>
    <recommendedName>
        <fullName evidence="3">Lipoprotein</fullName>
    </recommendedName>
</protein>
<keyword evidence="2" id="KW-1185">Reference proteome</keyword>